<feature type="signal peptide" evidence="4">
    <location>
        <begin position="1"/>
        <end position="20"/>
    </location>
</feature>
<dbReference type="CDD" id="cd00312">
    <property type="entry name" value="Esterase_lipase"/>
    <property type="match status" value="1"/>
</dbReference>
<dbReference type="InterPro" id="IPR002018">
    <property type="entry name" value="CarbesteraseB"/>
</dbReference>
<dbReference type="InterPro" id="IPR019819">
    <property type="entry name" value="Carboxylesterase_B_CS"/>
</dbReference>
<dbReference type="GO" id="GO:0016787">
    <property type="term" value="F:hydrolase activity"/>
    <property type="evidence" value="ECO:0007669"/>
    <property type="project" value="UniProtKB-KW"/>
</dbReference>
<dbReference type="InterPro" id="IPR050309">
    <property type="entry name" value="Type-B_Carboxylest/Lipase"/>
</dbReference>
<dbReference type="AlphaFoldDB" id="A0A556TRF5"/>
<dbReference type="Gene3D" id="3.40.50.1820">
    <property type="entry name" value="alpha/beta hydrolase"/>
    <property type="match status" value="2"/>
</dbReference>
<comment type="similarity">
    <text evidence="1">Belongs to the type-B carboxylesterase/lipase family.</text>
</comment>
<keyword evidence="2 6" id="KW-0378">Hydrolase</keyword>
<evidence type="ECO:0000256" key="4">
    <source>
        <dbReference type="SAM" id="SignalP"/>
    </source>
</evidence>
<organism evidence="6 7">
    <name type="scientific">Bagarius yarrelli</name>
    <name type="common">Goonch</name>
    <name type="synonym">Bagrus yarrelli</name>
    <dbReference type="NCBI Taxonomy" id="175774"/>
    <lineage>
        <taxon>Eukaryota</taxon>
        <taxon>Metazoa</taxon>
        <taxon>Chordata</taxon>
        <taxon>Craniata</taxon>
        <taxon>Vertebrata</taxon>
        <taxon>Euteleostomi</taxon>
        <taxon>Actinopterygii</taxon>
        <taxon>Neopterygii</taxon>
        <taxon>Teleostei</taxon>
        <taxon>Ostariophysi</taxon>
        <taxon>Siluriformes</taxon>
        <taxon>Sisoridae</taxon>
        <taxon>Sisorinae</taxon>
        <taxon>Bagarius</taxon>
    </lineage>
</organism>
<sequence>MGALNLLLYSVFAVIVIISATINDGPIVETKYGALKGEYLKAKGKDTVIYSYLGVPFAKPPVGPLRLSAPQPAEQWKGIRDATKQPYMCVQDRDLSVNLTEHFSMTVEIPDVSEDCLYLNIYTPAKPSEDARLPVMAWIHGGGFTLGSASTFDGHALAAYQNVVVVLLQYRLGLLGFFSTGDEHAPGNYGLLDQVAALQWVQENIHSFGGDPGLVTIFGESAGAVSVSYHILSPLSAGLFQHAIAESGTAAIDALFTTSPLSVAQAVANVSGCDTSSTKQIVDCVKQLSKEDLLTFVKRVDLTFRVTQDGQFLPKPVNELLQNKKFNNVPFMTGISNDEAGYVILNPSDQWLYEIILNEYMGTTNNRTKIRDGFREMLGDFMFNIPARIVAKHHKDFGAPVYMYEFQHTFNELQKMRPSFTGADHGDEILSPNGPGLTPWPEFGAEAEYLGIGLEQKPGNNLKGKHYAFVTQTLPRLRHEKKDGPVVQTKYGALKGECVTAIGKNRVVYSYLGVPFAKPPVGPLRFTAPQPAEEWKGVRDATKQPYMCIQNRDATVELFSSLSISVEFPEVSEDCLYLNIYTPAKPDKDAKLPVMVWIHGGGLSIGSASGYDGSVLSAYQNVVVVLIQYRLGLFGFFSTGDEHAPGNYGLLDQVAALQWVQENIHSFGGDPGSVTIFGESAGGSSVSFLLLSPLSTGLFHRAIAESGTAVMKPLVENPLPAAQQLANMSGCDISSTQKIAECVKRWPTEDVIELSKERLFLRFVVTVDKAFLPKPVEELLQAQEFHKVPLITGVTNDEFGWLLPRPHTQYINELVLEEYLGSSEDPIQIRDAFTEMMGDLVFTIPALTLARAHKAAGAPVYLYEFQHPPSIIQVNRPSFVRTDHGDELPFVFGLCFGNAHVKATASFSTEEKELCRTMMAYWGNFARTGTPNGAGRSPWPEFGAEAEYLGIGLEQKPGKNLKAEHYIFMTETLPELVAAAQQKEHAEL</sequence>
<dbReference type="PROSITE" id="PS00122">
    <property type="entry name" value="CARBOXYLESTERASE_B_1"/>
    <property type="match status" value="2"/>
</dbReference>
<feature type="domain" description="Carboxylesterase type B" evidence="5">
    <location>
        <begin position="25"/>
        <end position="345"/>
    </location>
</feature>
<feature type="chain" id="PRO_5021891573" evidence="4">
    <location>
        <begin position="21"/>
        <end position="988"/>
    </location>
</feature>
<reference evidence="6 7" key="1">
    <citation type="journal article" date="2019" name="Genome Biol. Evol.">
        <title>Whole-Genome Sequencing of the Giant Devil Catfish, Bagarius yarrelli.</title>
        <authorList>
            <person name="Jiang W."/>
            <person name="Lv Y."/>
            <person name="Cheng L."/>
            <person name="Yang K."/>
            <person name="Chao B."/>
            <person name="Wang X."/>
            <person name="Li Y."/>
            <person name="Pan X."/>
            <person name="You X."/>
            <person name="Zhang Y."/>
            <person name="Yang J."/>
            <person name="Li J."/>
            <person name="Zhang X."/>
            <person name="Liu S."/>
            <person name="Sun C."/>
            <person name="Yang J."/>
            <person name="Shi Q."/>
        </authorList>
    </citation>
    <scope>NUCLEOTIDE SEQUENCE [LARGE SCALE GENOMIC DNA]</scope>
    <source>
        <strain evidence="6">JWS20170419001</strain>
        <tissue evidence="6">Muscle</tissue>
    </source>
</reference>
<accession>A0A556TRF5</accession>
<protein>
    <submittedName>
        <fullName evidence="6">Fatty acyl-CoA hydrolase, medium chain</fullName>
    </submittedName>
</protein>
<dbReference type="InterPro" id="IPR029058">
    <property type="entry name" value="AB_hydrolase_fold"/>
</dbReference>
<dbReference type="PROSITE" id="PS00941">
    <property type="entry name" value="CARBOXYLESTERASE_B_2"/>
    <property type="match status" value="2"/>
</dbReference>
<evidence type="ECO:0000256" key="2">
    <source>
        <dbReference type="ARBA" id="ARBA00022801"/>
    </source>
</evidence>
<dbReference type="InterPro" id="IPR019826">
    <property type="entry name" value="Carboxylesterase_B_AS"/>
</dbReference>
<dbReference type="PANTHER" id="PTHR11559">
    <property type="entry name" value="CARBOXYLESTERASE"/>
    <property type="match status" value="1"/>
</dbReference>
<evidence type="ECO:0000256" key="3">
    <source>
        <dbReference type="ARBA" id="ARBA00023157"/>
    </source>
</evidence>
<dbReference type="Proteomes" id="UP000319801">
    <property type="component" value="Unassembled WGS sequence"/>
</dbReference>
<name>A0A556TRF5_BAGYA</name>
<proteinExistence type="inferred from homology"/>
<evidence type="ECO:0000313" key="7">
    <source>
        <dbReference type="Proteomes" id="UP000319801"/>
    </source>
</evidence>
<feature type="domain" description="Carboxylesterase type B" evidence="5">
    <location>
        <begin position="484"/>
        <end position="804"/>
    </location>
</feature>
<dbReference type="EMBL" id="VCAZ01000013">
    <property type="protein sequence ID" value="TSK45832.1"/>
    <property type="molecule type" value="Genomic_DNA"/>
</dbReference>
<gene>
    <name evidence="6" type="ORF">Baya_4923</name>
</gene>
<comment type="caution">
    <text evidence="6">The sequence shown here is derived from an EMBL/GenBank/DDBJ whole genome shotgun (WGS) entry which is preliminary data.</text>
</comment>
<dbReference type="OrthoDB" id="3200163at2759"/>
<evidence type="ECO:0000259" key="5">
    <source>
        <dbReference type="Pfam" id="PF00135"/>
    </source>
</evidence>
<feature type="domain" description="Carboxylesterase type B" evidence="5">
    <location>
        <begin position="809"/>
        <end position="968"/>
    </location>
</feature>
<evidence type="ECO:0000256" key="1">
    <source>
        <dbReference type="ARBA" id="ARBA00005964"/>
    </source>
</evidence>
<dbReference type="SUPFAM" id="SSF53474">
    <property type="entry name" value="alpha/beta-Hydrolases"/>
    <property type="match status" value="2"/>
</dbReference>
<evidence type="ECO:0000313" key="6">
    <source>
        <dbReference type="EMBL" id="TSK45832.1"/>
    </source>
</evidence>
<keyword evidence="7" id="KW-1185">Reference proteome</keyword>
<keyword evidence="3" id="KW-1015">Disulfide bond</keyword>
<dbReference type="FunFam" id="3.40.50.1820:FF:000011">
    <property type="entry name" value="Carboxylic ester hydrolase"/>
    <property type="match status" value="2"/>
</dbReference>
<feature type="domain" description="Carboxylesterase type B" evidence="5">
    <location>
        <begin position="350"/>
        <end position="429"/>
    </location>
</feature>
<keyword evidence="4" id="KW-0732">Signal</keyword>
<dbReference type="Pfam" id="PF00135">
    <property type="entry name" value="COesterase"/>
    <property type="match status" value="4"/>
</dbReference>